<evidence type="ECO:0000313" key="2">
    <source>
        <dbReference type="EMBL" id="MPL54805.1"/>
    </source>
</evidence>
<dbReference type="InterPro" id="IPR007345">
    <property type="entry name" value="Polysacch_pyruvyl_Trfase"/>
</dbReference>
<organism evidence="2">
    <name type="scientific">bioreactor metagenome</name>
    <dbReference type="NCBI Taxonomy" id="1076179"/>
    <lineage>
        <taxon>unclassified sequences</taxon>
        <taxon>metagenomes</taxon>
        <taxon>ecological metagenomes</taxon>
    </lineage>
</organism>
<gene>
    <name evidence="2" type="ORF">SDC9_00271</name>
</gene>
<proteinExistence type="predicted"/>
<dbReference type="EMBL" id="VSSQ01000001">
    <property type="protein sequence ID" value="MPL54805.1"/>
    <property type="molecule type" value="Genomic_DNA"/>
</dbReference>
<name>A0A644SJE2_9ZZZZ</name>
<evidence type="ECO:0000259" key="1">
    <source>
        <dbReference type="Pfam" id="PF04230"/>
    </source>
</evidence>
<comment type="caution">
    <text evidence="2">The sequence shown here is derived from an EMBL/GenBank/DDBJ whole genome shotgun (WGS) entry which is preliminary data.</text>
</comment>
<reference evidence="2" key="1">
    <citation type="submission" date="2019-08" db="EMBL/GenBank/DDBJ databases">
        <authorList>
            <person name="Kucharzyk K."/>
            <person name="Murdoch R.W."/>
            <person name="Higgins S."/>
            <person name="Loffler F."/>
        </authorList>
    </citation>
    <scope>NUCLEOTIDE SEQUENCE</scope>
</reference>
<protein>
    <recommendedName>
        <fullName evidence="1">Polysaccharide pyruvyl transferase domain-containing protein</fullName>
    </recommendedName>
</protein>
<accession>A0A644SJE2</accession>
<dbReference type="AlphaFoldDB" id="A0A644SJE2"/>
<sequence length="315" mass="36524">MGSIRLFWHQSKPKGNFGDELSPWIIEKLSGEKIDYVPLLKLSNDKIISFKSILKKLYSKEYKIAEFRNFFEWISIFNKQFIISIGSIISWGKYKNTIVWGAGILTEKDEIYPAKFLAVRGKYTQRRLEELGYEVPSVIGDPALLCNLFFQPPVSKKYRLGMIPHVFHYEETKLSINDEDTLIINLNDDIEKVIEDILSCDVTISTSLHGIIVSHTYGVPSLWVSFLELNKNLNGDNVKFKDYFSSVNIQEYNAPNFSFSELQNTTGFIEKIKKDYSTEMLPHKQVIKEIQKKLIQSAPFKIKEKYRKYNDASES</sequence>
<feature type="domain" description="Polysaccharide pyruvyl transferase" evidence="1">
    <location>
        <begin position="47"/>
        <end position="225"/>
    </location>
</feature>
<dbReference type="Pfam" id="PF04230">
    <property type="entry name" value="PS_pyruv_trans"/>
    <property type="match status" value="1"/>
</dbReference>